<feature type="region of interest" description="Disordered" evidence="1">
    <location>
        <begin position="189"/>
        <end position="239"/>
    </location>
</feature>
<keyword evidence="3" id="KW-1185">Reference proteome</keyword>
<name>A0ABS7F1D5_9PROT</name>
<evidence type="ECO:0000313" key="2">
    <source>
        <dbReference type="EMBL" id="MBW8269369.1"/>
    </source>
</evidence>
<evidence type="ECO:0000256" key="1">
    <source>
        <dbReference type="SAM" id="MobiDB-lite"/>
    </source>
</evidence>
<feature type="compositionally biased region" description="Low complexity" evidence="1">
    <location>
        <begin position="215"/>
        <end position="228"/>
    </location>
</feature>
<comment type="caution">
    <text evidence="2">The sequence shown here is derived from an EMBL/GenBank/DDBJ whole genome shotgun (WGS) entry which is preliminary data.</text>
</comment>
<organism evidence="2 3">
    <name type="scientific">Caldovatus aquaticus</name>
    <dbReference type="NCBI Taxonomy" id="2865671"/>
    <lineage>
        <taxon>Bacteria</taxon>
        <taxon>Pseudomonadati</taxon>
        <taxon>Pseudomonadota</taxon>
        <taxon>Alphaproteobacteria</taxon>
        <taxon>Acetobacterales</taxon>
        <taxon>Roseomonadaceae</taxon>
        <taxon>Caldovatus</taxon>
    </lineage>
</organism>
<dbReference type="RefSeq" id="WP_220117129.1">
    <property type="nucleotide sequence ID" value="NZ_JAHZUY010000014.1"/>
</dbReference>
<gene>
    <name evidence="2" type="ORF">K1J50_07695</name>
</gene>
<sequence>MPPPASSRAGSRRAARLALAAALALPAPGAAQMRSIEEQRAGAWLYRTGQVRERAACILESERPAGTAGGHVRLAMLSQPFAFRLSLRDLRWRIPPGTTGLVRLEIEGGPAPYGAVLRAAQAAPDRIEVDLSAAPDSAARILAALRQGHRLTVRLPDGQVIAAPLDGTAALVDRFHDCFRRRVLPHHARRAAPPVAAPAPPEAAMPGRPGGRGAGAAAAGPRNPLAGPDAATDPRSVWR</sequence>
<dbReference type="EMBL" id="JAHZUY010000014">
    <property type="protein sequence ID" value="MBW8269369.1"/>
    <property type="molecule type" value="Genomic_DNA"/>
</dbReference>
<protein>
    <submittedName>
        <fullName evidence="2">Uncharacterized protein</fullName>
    </submittedName>
</protein>
<accession>A0ABS7F1D5</accession>
<evidence type="ECO:0000313" key="3">
    <source>
        <dbReference type="Proteomes" id="UP001519924"/>
    </source>
</evidence>
<dbReference type="Proteomes" id="UP001519924">
    <property type="component" value="Unassembled WGS sequence"/>
</dbReference>
<proteinExistence type="predicted"/>
<reference evidence="2 3" key="1">
    <citation type="submission" date="2021-08" db="EMBL/GenBank/DDBJ databases">
        <title>Caldovatus sediminis gen. nov., sp. nov., a moderately thermophilic bacterium isolated from a hot spring.</title>
        <authorList>
            <person name="Hu C.-J."/>
            <person name="Li W.-J."/>
            <person name="Xian W.-D."/>
        </authorList>
    </citation>
    <scope>NUCLEOTIDE SEQUENCE [LARGE SCALE GENOMIC DNA]</scope>
    <source>
        <strain evidence="2 3">SYSU G05006</strain>
    </source>
</reference>